<reference evidence="3" key="1">
    <citation type="journal article" date="2014" name="Nat. Genet.">
        <title>A reference genome for common bean and genome-wide analysis of dual domestications.</title>
        <authorList>
            <person name="Schmutz J."/>
            <person name="McClean P.E."/>
            <person name="Mamidi S."/>
            <person name="Wu G.A."/>
            <person name="Cannon S.B."/>
            <person name="Grimwood J."/>
            <person name="Jenkins J."/>
            <person name="Shu S."/>
            <person name="Song Q."/>
            <person name="Chavarro C."/>
            <person name="Torres-Torres M."/>
            <person name="Geffroy V."/>
            <person name="Moghaddam S.M."/>
            <person name="Gao D."/>
            <person name="Abernathy B."/>
            <person name="Barry K."/>
            <person name="Blair M."/>
            <person name="Brick M.A."/>
            <person name="Chovatia M."/>
            <person name="Gepts P."/>
            <person name="Goodstein D.M."/>
            <person name="Gonzales M."/>
            <person name="Hellsten U."/>
            <person name="Hyten D.L."/>
            <person name="Jia G."/>
            <person name="Kelly J.D."/>
            <person name="Kudrna D."/>
            <person name="Lee R."/>
            <person name="Richard M.M."/>
            <person name="Miklas P.N."/>
            <person name="Osorno J.M."/>
            <person name="Rodrigues J."/>
            <person name="Thareau V."/>
            <person name="Urrea C.A."/>
            <person name="Wang M."/>
            <person name="Yu Y."/>
            <person name="Zhang M."/>
            <person name="Wing R.A."/>
            <person name="Cregan P.B."/>
            <person name="Rokhsar D.S."/>
            <person name="Jackson S.A."/>
        </authorList>
    </citation>
    <scope>NUCLEOTIDE SEQUENCE [LARGE SCALE GENOMIC DNA]</scope>
    <source>
        <strain evidence="3">cv. G19833</strain>
    </source>
</reference>
<evidence type="ECO:0000313" key="2">
    <source>
        <dbReference type="EMBL" id="ESW13893.1"/>
    </source>
</evidence>
<gene>
    <name evidence="2" type="ORF">PHAVU_008G235200g</name>
</gene>
<dbReference type="Pfam" id="PF14365">
    <property type="entry name" value="Neprosin_AP"/>
    <property type="match status" value="1"/>
</dbReference>
<feature type="domain" description="Neprosin PEP catalytic" evidence="1">
    <location>
        <begin position="83"/>
        <end position="310"/>
    </location>
</feature>
<feature type="non-terminal residue" evidence="2">
    <location>
        <position position="1"/>
    </location>
</feature>
<dbReference type="eggNOG" id="ENOG502SKYX">
    <property type="taxonomic scope" value="Eukaryota"/>
</dbReference>
<dbReference type="STRING" id="3885.V7BAK7"/>
<dbReference type="Pfam" id="PF03080">
    <property type="entry name" value="Neprosin"/>
    <property type="match status" value="1"/>
</dbReference>
<dbReference type="InterPro" id="IPR025521">
    <property type="entry name" value="Neprosin_propep"/>
</dbReference>
<name>V7BAK7_PHAVU</name>
<dbReference type="OMA" id="PHDSTNK"/>
<dbReference type="InterPro" id="IPR004314">
    <property type="entry name" value="Neprosin"/>
</dbReference>
<dbReference type="PANTHER" id="PTHR31589">
    <property type="entry name" value="PROTEIN, PUTATIVE (DUF239)-RELATED-RELATED"/>
    <property type="match status" value="1"/>
</dbReference>
<sequence>TKFGDIVDCIDIYKQPAFDHPLLKDHKLQIKPNFQIEKTSMNNSPIESVFGFDKDICPPGTIPIQRTTNVEEKSLLNDHIFLEDIPGVHVAEVSLRKHFGPFYKVSGITSVYNPRIERKGQITLSHVWVENGQFSVNKISVGWHKTGCYNARCPGFVHIDRRNFLGGRFPHKSIYGGPTYEIKISINQDPVTKNWWVRLQNINIGYFPAALFSDLKSADIVGWGGRTRTSAGNPSPQMGYGYFPDGNSVHACYFRYTLIQDESRKTYAPSFYQITSFTDKPKCFGVKSYGYQGVSVGNFLQFGGPGGNCDK</sequence>
<dbReference type="EMBL" id="CM002295">
    <property type="protein sequence ID" value="ESW13893.1"/>
    <property type="molecule type" value="Genomic_DNA"/>
</dbReference>
<evidence type="ECO:0000259" key="1">
    <source>
        <dbReference type="PROSITE" id="PS52045"/>
    </source>
</evidence>
<dbReference type="PANTHER" id="PTHR31589:SF223">
    <property type="entry name" value="PROTEIN, PUTATIVE (DUF239)-RELATED"/>
    <property type="match status" value="1"/>
</dbReference>
<dbReference type="PROSITE" id="PS52045">
    <property type="entry name" value="NEPROSIN_PEP_CD"/>
    <property type="match status" value="1"/>
</dbReference>
<dbReference type="SMR" id="V7BAK7"/>
<protein>
    <recommendedName>
        <fullName evidence="1">Neprosin PEP catalytic domain-containing protein</fullName>
    </recommendedName>
</protein>
<proteinExistence type="predicted"/>
<dbReference type="InterPro" id="IPR053168">
    <property type="entry name" value="Glutamic_endopeptidase"/>
</dbReference>
<dbReference type="Proteomes" id="UP000000226">
    <property type="component" value="Chromosome 8"/>
</dbReference>
<evidence type="ECO:0000313" key="3">
    <source>
        <dbReference type="Proteomes" id="UP000000226"/>
    </source>
</evidence>
<dbReference type="AlphaFoldDB" id="V7BAK7"/>
<keyword evidence="3" id="KW-1185">Reference proteome</keyword>
<organism evidence="2 3">
    <name type="scientific">Phaseolus vulgaris</name>
    <name type="common">Kidney bean</name>
    <name type="synonym">French bean</name>
    <dbReference type="NCBI Taxonomy" id="3885"/>
    <lineage>
        <taxon>Eukaryota</taxon>
        <taxon>Viridiplantae</taxon>
        <taxon>Streptophyta</taxon>
        <taxon>Embryophyta</taxon>
        <taxon>Tracheophyta</taxon>
        <taxon>Spermatophyta</taxon>
        <taxon>Magnoliopsida</taxon>
        <taxon>eudicotyledons</taxon>
        <taxon>Gunneridae</taxon>
        <taxon>Pentapetalae</taxon>
        <taxon>rosids</taxon>
        <taxon>fabids</taxon>
        <taxon>Fabales</taxon>
        <taxon>Fabaceae</taxon>
        <taxon>Papilionoideae</taxon>
        <taxon>50 kb inversion clade</taxon>
        <taxon>NPAAA clade</taxon>
        <taxon>indigoferoid/millettioid clade</taxon>
        <taxon>Phaseoleae</taxon>
        <taxon>Phaseolus</taxon>
    </lineage>
</organism>
<dbReference type="Gramene" id="ESW13893">
    <property type="protein sequence ID" value="ESW13893"/>
    <property type="gene ID" value="PHAVU_008G235200g"/>
</dbReference>
<accession>V7BAK7</accession>
<dbReference type="OrthoDB" id="1858978at2759"/>